<dbReference type="FunFam" id="1.20.1420.30:FF:000009">
    <property type="entry name" value="sodium/potassium/calcium exchanger 5 isoform X2"/>
    <property type="match status" value="1"/>
</dbReference>
<feature type="compositionally biased region" description="Low complexity" evidence="17">
    <location>
        <begin position="347"/>
        <end position="359"/>
    </location>
</feature>
<feature type="transmembrane region" description="Helical" evidence="18">
    <location>
        <begin position="520"/>
        <end position="543"/>
    </location>
</feature>
<comment type="similarity">
    <text evidence="2">Belongs to the Ca(2+):cation antiporter (CaCA) (TC 2.A.19) family. SLC24A subfamily.</text>
</comment>
<dbReference type="Pfam" id="PF01699">
    <property type="entry name" value="Na_Ca_ex"/>
    <property type="match status" value="2"/>
</dbReference>
<feature type="transmembrane region" description="Helical" evidence="18">
    <location>
        <begin position="677"/>
        <end position="697"/>
    </location>
</feature>
<keyword evidence="12 18" id="KW-1133">Transmembrane helix</keyword>
<evidence type="ECO:0000256" key="18">
    <source>
        <dbReference type="SAM" id="Phobius"/>
    </source>
</evidence>
<sequence>MVRLFRAAIRKGQWNRTLDYANYVGRPHPLLASAVSLSLLLAAGLCGGALRGILTAPPDLTAWPASGELGRRLLSVSSGSDANKTYYNGKCELLKHAPKAAVSLEHCDSEQATGYQPAFIVLYIFLTIVTFIAVAIVCDDFFVPSLEVISEKLKLSEDVAGATFMAAGSSAPELFSSMSAVAMDSDAGVGTIAGSAVFNILIIVSFSAAFTGKVLKLDWRPLARDSFWYLTSVIYFIFMVMDSLTQIWEAVILLILYAMYIVTMVFNKKLMLKLAEFEDRFCSGGPKVEPVELEAQMQPVAAAPGEGAGGPGSSPDLARDQVARASNSSLRSSQREQRVFRHDRRNSLQLSGSRQSLRGVGDSSRRKSIVPSPDSAAPLPLTFESPAAETDSALQGQPDSGVPSTCHNSAASLSESDLRNLRAESNEHPMAGTNDGVDSAAARSPPVQLGHIDPIQEEASENRSVAAGSSAGLVVVEVDKPEAKDEEADEVARMSCCCACCPDMRGAPPQRSDAMSCGDWLLYALKWIVFVLAFPFIVAYSLTIPDCSRPHLKKYFLVSFFISVLWIAGVSFAMVTVVGRLGCLLGIDTFVMAITVLAAGTSIPDLLSSIIVARDGFADMAVSNAIGSNVFDIDIGLGLPFFVRLLINKAEPLDVFSQDERRDYCENKMRMMVHVKFGLILIIVLAITLGILGAARLKIGKKVATILILLYLVFLAYAFLQQFACRNIC</sequence>
<comment type="subcellular location">
    <subcellularLocation>
        <location evidence="1">Membrane</location>
        <topology evidence="1">Multi-pass membrane protein</topology>
    </subcellularLocation>
</comment>
<dbReference type="InterPro" id="IPR004481">
    <property type="entry name" value="K/Na/Ca-exchanger"/>
</dbReference>
<feature type="compositionally biased region" description="Polar residues" evidence="17">
    <location>
        <begin position="392"/>
        <end position="415"/>
    </location>
</feature>
<keyword evidence="15 18" id="KW-0472">Membrane</keyword>
<comment type="caution">
    <text evidence="20">The sequence shown here is derived from an EMBL/GenBank/DDBJ whole genome shotgun (WGS) entry which is preliminary data.</text>
</comment>
<keyword evidence="5" id="KW-0633">Potassium transport</keyword>
<evidence type="ECO:0000313" key="21">
    <source>
        <dbReference type="Proteomes" id="UP000215902"/>
    </source>
</evidence>
<protein>
    <recommendedName>
        <fullName evidence="19">Sodium/calcium exchanger membrane region domain-containing protein</fullName>
    </recommendedName>
</protein>
<dbReference type="GO" id="GO:0005886">
    <property type="term" value="C:plasma membrane"/>
    <property type="evidence" value="ECO:0007669"/>
    <property type="project" value="TreeGrafter"/>
</dbReference>
<evidence type="ECO:0000256" key="14">
    <source>
        <dbReference type="ARBA" id="ARBA00023065"/>
    </source>
</evidence>
<evidence type="ECO:0000256" key="4">
    <source>
        <dbReference type="ARBA" id="ARBA00022449"/>
    </source>
</evidence>
<keyword evidence="4" id="KW-0050">Antiport</keyword>
<keyword evidence="13" id="KW-0915">Sodium</keyword>
<dbReference type="GO" id="GO:0008273">
    <property type="term" value="F:calcium, potassium:sodium antiporter activity"/>
    <property type="evidence" value="ECO:0007669"/>
    <property type="project" value="TreeGrafter"/>
</dbReference>
<proteinExistence type="inferred from homology"/>
<evidence type="ECO:0000313" key="20">
    <source>
        <dbReference type="EMBL" id="PAA73300.1"/>
    </source>
</evidence>
<dbReference type="AlphaFoldDB" id="A0A267FHN9"/>
<evidence type="ECO:0000256" key="13">
    <source>
        <dbReference type="ARBA" id="ARBA00023053"/>
    </source>
</evidence>
<evidence type="ECO:0000256" key="11">
    <source>
        <dbReference type="ARBA" id="ARBA00022958"/>
    </source>
</evidence>
<feature type="region of interest" description="Disordered" evidence="17">
    <location>
        <begin position="302"/>
        <end position="416"/>
    </location>
</feature>
<keyword evidence="14" id="KW-0406">Ion transport</keyword>
<keyword evidence="3" id="KW-0813">Transport</keyword>
<feature type="domain" description="Sodium/calcium exchanger membrane region" evidence="19">
    <location>
        <begin position="125"/>
        <end position="265"/>
    </location>
</feature>
<feature type="transmembrane region" description="Helical" evidence="18">
    <location>
        <begin position="247"/>
        <end position="266"/>
    </location>
</feature>
<dbReference type="InterPro" id="IPR004837">
    <property type="entry name" value="NaCa_Exmemb"/>
</dbReference>
<evidence type="ECO:0000256" key="10">
    <source>
        <dbReference type="ARBA" id="ARBA00022847"/>
    </source>
</evidence>
<dbReference type="PANTHER" id="PTHR10846:SF8">
    <property type="entry name" value="INNER MEMBRANE PROTEIN YRBG"/>
    <property type="match status" value="1"/>
</dbReference>
<evidence type="ECO:0000256" key="3">
    <source>
        <dbReference type="ARBA" id="ARBA00022448"/>
    </source>
</evidence>
<feature type="transmembrane region" description="Helical" evidence="18">
    <location>
        <begin position="118"/>
        <end position="138"/>
    </location>
</feature>
<reference evidence="20 21" key="1">
    <citation type="submission" date="2017-06" db="EMBL/GenBank/DDBJ databases">
        <title>A platform for efficient transgenesis in Macrostomum lignano, a flatworm model organism for stem cell research.</title>
        <authorList>
            <person name="Berezikov E."/>
        </authorList>
    </citation>
    <scope>NUCLEOTIDE SEQUENCE [LARGE SCALE GENOMIC DNA]</scope>
    <source>
        <strain evidence="20">DV1</strain>
        <tissue evidence="20">Whole organism</tissue>
    </source>
</reference>
<dbReference type="Gene3D" id="1.20.1420.30">
    <property type="entry name" value="NCX, central ion-binding region"/>
    <property type="match status" value="2"/>
</dbReference>
<dbReference type="PANTHER" id="PTHR10846">
    <property type="entry name" value="SODIUM/POTASSIUM/CALCIUM EXCHANGER"/>
    <property type="match status" value="1"/>
</dbReference>
<dbReference type="OrthoDB" id="2127281at2759"/>
<gene>
    <name evidence="20" type="ORF">BOX15_Mlig017989g1</name>
</gene>
<feature type="transmembrane region" description="Helical" evidence="18">
    <location>
        <begin position="189"/>
        <end position="210"/>
    </location>
</feature>
<dbReference type="InterPro" id="IPR044880">
    <property type="entry name" value="NCX_ion-bd_dom_sf"/>
</dbReference>
<feature type="transmembrane region" description="Helical" evidence="18">
    <location>
        <begin position="590"/>
        <end position="613"/>
    </location>
</feature>
<dbReference type="NCBIfam" id="TIGR00367">
    <property type="entry name" value="calcium/sodium antiporter"/>
    <property type="match status" value="1"/>
</dbReference>
<keyword evidence="21" id="KW-1185">Reference proteome</keyword>
<evidence type="ECO:0000256" key="8">
    <source>
        <dbReference type="ARBA" id="ARBA00022729"/>
    </source>
</evidence>
<name>A0A267FHN9_9PLAT</name>
<dbReference type="GO" id="GO:0005262">
    <property type="term" value="F:calcium channel activity"/>
    <property type="evidence" value="ECO:0007669"/>
    <property type="project" value="TreeGrafter"/>
</dbReference>
<accession>A0A267FHN9</accession>
<dbReference type="EMBL" id="NIVC01001020">
    <property type="protein sequence ID" value="PAA73300.1"/>
    <property type="molecule type" value="Genomic_DNA"/>
</dbReference>
<keyword evidence="9" id="KW-0106">Calcium</keyword>
<evidence type="ECO:0000256" key="2">
    <source>
        <dbReference type="ARBA" id="ARBA00005364"/>
    </source>
</evidence>
<keyword evidence="16" id="KW-0739">Sodium transport</keyword>
<evidence type="ECO:0000256" key="12">
    <source>
        <dbReference type="ARBA" id="ARBA00022989"/>
    </source>
</evidence>
<feature type="transmembrane region" description="Helical" evidence="18">
    <location>
        <begin position="703"/>
        <end position="720"/>
    </location>
</feature>
<evidence type="ECO:0000259" key="19">
    <source>
        <dbReference type="Pfam" id="PF01699"/>
    </source>
</evidence>
<feature type="domain" description="Sodium/calcium exchanger membrane region" evidence="19">
    <location>
        <begin position="557"/>
        <end position="719"/>
    </location>
</feature>
<evidence type="ECO:0000256" key="15">
    <source>
        <dbReference type="ARBA" id="ARBA00023136"/>
    </source>
</evidence>
<organism evidence="20 21">
    <name type="scientific">Macrostomum lignano</name>
    <dbReference type="NCBI Taxonomy" id="282301"/>
    <lineage>
        <taxon>Eukaryota</taxon>
        <taxon>Metazoa</taxon>
        <taxon>Spiralia</taxon>
        <taxon>Lophotrochozoa</taxon>
        <taxon>Platyhelminthes</taxon>
        <taxon>Rhabditophora</taxon>
        <taxon>Macrostomorpha</taxon>
        <taxon>Macrostomida</taxon>
        <taxon>Macrostomidae</taxon>
        <taxon>Macrostomum</taxon>
    </lineage>
</organism>
<evidence type="ECO:0000256" key="7">
    <source>
        <dbReference type="ARBA" id="ARBA00022692"/>
    </source>
</evidence>
<evidence type="ECO:0000256" key="5">
    <source>
        <dbReference type="ARBA" id="ARBA00022538"/>
    </source>
</evidence>
<evidence type="ECO:0000256" key="9">
    <source>
        <dbReference type="ARBA" id="ARBA00022837"/>
    </source>
</evidence>
<keyword evidence="8" id="KW-0732">Signal</keyword>
<dbReference type="Proteomes" id="UP000215902">
    <property type="component" value="Unassembled WGS sequence"/>
</dbReference>
<keyword evidence="6" id="KW-0109">Calcium transport</keyword>
<dbReference type="STRING" id="282301.A0A267FHN9"/>
<dbReference type="GO" id="GO:0006874">
    <property type="term" value="P:intracellular calcium ion homeostasis"/>
    <property type="evidence" value="ECO:0007669"/>
    <property type="project" value="TreeGrafter"/>
</dbReference>
<evidence type="ECO:0000256" key="6">
    <source>
        <dbReference type="ARBA" id="ARBA00022568"/>
    </source>
</evidence>
<evidence type="ECO:0000256" key="1">
    <source>
        <dbReference type="ARBA" id="ARBA00004141"/>
    </source>
</evidence>
<evidence type="ECO:0000256" key="17">
    <source>
        <dbReference type="SAM" id="MobiDB-lite"/>
    </source>
</evidence>
<keyword evidence="11" id="KW-0630">Potassium</keyword>
<feature type="transmembrane region" description="Helical" evidence="18">
    <location>
        <begin position="555"/>
        <end position="578"/>
    </location>
</feature>
<keyword evidence="10" id="KW-0769">Symport</keyword>
<keyword evidence="7 18" id="KW-0812">Transmembrane</keyword>
<dbReference type="GO" id="GO:0015293">
    <property type="term" value="F:symporter activity"/>
    <property type="evidence" value="ECO:0007669"/>
    <property type="project" value="UniProtKB-KW"/>
</dbReference>
<evidence type="ECO:0000256" key="16">
    <source>
        <dbReference type="ARBA" id="ARBA00023201"/>
    </source>
</evidence>